<dbReference type="GO" id="GO:0003700">
    <property type="term" value="F:DNA-binding transcription factor activity"/>
    <property type="evidence" value="ECO:0007669"/>
    <property type="project" value="TreeGrafter"/>
</dbReference>
<dbReference type="Gene3D" id="1.10.260.40">
    <property type="entry name" value="lambda repressor-like DNA-binding domains"/>
    <property type="match status" value="1"/>
</dbReference>
<dbReference type="AlphaFoldDB" id="A0A0M2HI84"/>
<evidence type="ECO:0000256" key="1">
    <source>
        <dbReference type="ARBA" id="ARBA00022491"/>
    </source>
</evidence>
<dbReference type="PANTHER" id="PTHR30146">
    <property type="entry name" value="LACI-RELATED TRANSCRIPTIONAL REPRESSOR"/>
    <property type="match status" value="1"/>
</dbReference>
<keyword evidence="1" id="KW-0678">Repressor</keyword>
<dbReference type="SUPFAM" id="SSF47413">
    <property type="entry name" value="lambda repressor-like DNA-binding domains"/>
    <property type="match status" value="1"/>
</dbReference>
<evidence type="ECO:0000256" key="2">
    <source>
        <dbReference type="ARBA" id="ARBA00023015"/>
    </source>
</evidence>
<sequence>MVTQRAVRLSDVAAVAGVSKATASKALNDSPVVSAATKARVREAAERLDFRPNALALSFASGRSRTVGLLTHRATATFSRAVVMGAILELGRRERAALVFDGRINAHHEMTESIRTLRDRRIDGLLVVGAGFGRVTPSITHQFEVPVTYAFAASDNPDDSVFVPDNEHAGYLAARHLLSLGRTRIAHVTADADDLAVRRREAGFRRALAEAGVPSLPTLYGSWRREWGEQAVGALQSSGTEFDAVFCGNDHIGFGVLDALETAGMDVPDDVAVVGVDNWEEVILDQKLRRLTTIDLDLTGVGRVAADNVIEPAATGGERFVEPRLILGPST</sequence>
<reference evidence="6 7" key="1">
    <citation type="submission" date="2015-02" db="EMBL/GenBank/DDBJ databases">
        <title>Draft genome sequences of ten Microbacterium spp. with emphasis on heavy metal contaminated environments.</title>
        <authorList>
            <person name="Corretto E."/>
        </authorList>
    </citation>
    <scope>NUCLEOTIDE SEQUENCE [LARGE SCALE GENOMIC DNA]</scope>
    <source>
        <strain evidence="6 7">DSM 8608</strain>
    </source>
</reference>
<name>A0A0M2HI84_MICTR</name>
<dbReference type="Pfam" id="PF00356">
    <property type="entry name" value="LacI"/>
    <property type="match status" value="1"/>
</dbReference>
<dbReference type="CDD" id="cd01392">
    <property type="entry name" value="HTH_LacI"/>
    <property type="match status" value="1"/>
</dbReference>
<dbReference type="PROSITE" id="PS00356">
    <property type="entry name" value="HTH_LACI_1"/>
    <property type="match status" value="1"/>
</dbReference>
<accession>A0A0M2HI84</accession>
<evidence type="ECO:0000256" key="4">
    <source>
        <dbReference type="ARBA" id="ARBA00023163"/>
    </source>
</evidence>
<comment type="caution">
    <text evidence="6">The sequence shown here is derived from an EMBL/GenBank/DDBJ whole genome shotgun (WGS) entry which is preliminary data.</text>
</comment>
<dbReference type="SMART" id="SM00354">
    <property type="entry name" value="HTH_LACI"/>
    <property type="match status" value="1"/>
</dbReference>
<keyword evidence="4" id="KW-0804">Transcription</keyword>
<evidence type="ECO:0000256" key="3">
    <source>
        <dbReference type="ARBA" id="ARBA00023125"/>
    </source>
</evidence>
<proteinExistence type="predicted"/>
<feature type="domain" description="HTH lacI-type" evidence="5">
    <location>
        <begin position="7"/>
        <end position="61"/>
    </location>
</feature>
<evidence type="ECO:0000259" key="5">
    <source>
        <dbReference type="PROSITE" id="PS50932"/>
    </source>
</evidence>
<dbReference type="Gene3D" id="3.40.50.2300">
    <property type="match status" value="2"/>
</dbReference>
<dbReference type="GO" id="GO:0000976">
    <property type="term" value="F:transcription cis-regulatory region binding"/>
    <property type="evidence" value="ECO:0007669"/>
    <property type="project" value="TreeGrafter"/>
</dbReference>
<dbReference type="InterPro" id="IPR000843">
    <property type="entry name" value="HTH_LacI"/>
</dbReference>
<dbReference type="PANTHER" id="PTHR30146:SF148">
    <property type="entry name" value="HTH-TYPE TRANSCRIPTIONAL REPRESSOR PURR-RELATED"/>
    <property type="match status" value="1"/>
</dbReference>
<dbReference type="InterPro" id="IPR028082">
    <property type="entry name" value="Peripla_BP_I"/>
</dbReference>
<dbReference type="Pfam" id="PF00532">
    <property type="entry name" value="Peripla_BP_1"/>
    <property type="match status" value="1"/>
</dbReference>
<keyword evidence="2" id="KW-0805">Transcription regulation</keyword>
<dbReference type="PATRIC" id="fig|69370.6.peg.917"/>
<dbReference type="PROSITE" id="PS50932">
    <property type="entry name" value="HTH_LACI_2"/>
    <property type="match status" value="1"/>
</dbReference>
<keyword evidence="7" id="KW-1185">Reference proteome</keyword>
<keyword evidence="3" id="KW-0238">DNA-binding</keyword>
<dbReference type="EMBL" id="JYJA01000026">
    <property type="protein sequence ID" value="KJL44495.1"/>
    <property type="molecule type" value="Genomic_DNA"/>
</dbReference>
<dbReference type="InterPro" id="IPR010982">
    <property type="entry name" value="Lambda_DNA-bd_dom_sf"/>
</dbReference>
<dbReference type="SUPFAM" id="SSF53822">
    <property type="entry name" value="Periplasmic binding protein-like I"/>
    <property type="match status" value="1"/>
</dbReference>
<gene>
    <name evidence="6" type="primary">rbsR_1</name>
    <name evidence="6" type="ORF">RS82_00889</name>
</gene>
<dbReference type="InterPro" id="IPR001761">
    <property type="entry name" value="Peripla_BP/Lac1_sug-bd_dom"/>
</dbReference>
<evidence type="ECO:0000313" key="7">
    <source>
        <dbReference type="Proteomes" id="UP000034098"/>
    </source>
</evidence>
<organism evidence="6 7">
    <name type="scientific">Microbacterium trichothecenolyticum</name>
    <name type="common">Aureobacterium trichothecenolyticum</name>
    <dbReference type="NCBI Taxonomy" id="69370"/>
    <lineage>
        <taxon>Bacteria</taxon>
        <taxon>Bacillati</taxon>
        <taxon>Actinomycetota</taxon>
        <taxon>Actinomycetes</taxon>
        <taxon>Micrococcales</taxon>
        <taxon>Microbacteriaceae</taxon>
        <taxon>Microbacterium</taxon>
    </lineage>
</organism>
<dbReference type="RefSeq" id="WP_045297162.1">
    <property type="nucleotide sequence ID" value="NZ_JYJA01000026.1"/>
</dbReference>
<protein>
    <submittedName>
        <fullName evidence="6">Ribose operon repressor</fullName>
    </submittedName>
</protein>
<evidence type="ECO:0000313" key="6">
    <source>
        <dbReference type="EMBL" id="KJL44495.1"/>
    </source>
</evidence>
<dbReference type="Proteomes" id="UP000034098">
    <property type="component" value="Unassembled WGS sequence"/>
</dbReference>